<dbReference type="STRING" id="551995.SAMN05192574_11782"/>
<accession>A0A1H8U0C8</accession>
<dbReference type="EMBL" id="FOCL01000017">
    <property type="protein sequence ID" value="SEO96506.1"/>
    <property type="molecule type" value="Genomic_DNA"/>
</dbReference>
<feature type="transmembrane region" description="Helical" evidence="1">
    <location>
        <begin position="106"/>
        <end position="130"/>
    </location>
</feature>
<organism evidence="2 3">
    <name type="scientific">Mucilaginibacter gossypiicola</name>
    <dbReference type="NCBI Taxonomy" id="551995"/>
    <lineage>
        <taxon>Bacteria</taxon>
        <taxon>Pseudomonadati</taxon>
        <taxon>Bacteroidota</taxon>
        <taxon>Sphingobacteriia</taxon>
        <taxon>Sphingobacteriales</taxon>
        <taxon>Sphingobacteriaceae</taxon>
        <taxon>Mucilaginibacter</taxon>
    </lineage>
</organism>
<gene>
    <name evidence="2" type="ORF">SAMN05192574_11782</name>
</gene>
<feature type="transmembrane region" description="Helical" evidence="1">
    <location>
        <begin position="36"/>
        <end position="57"/>
    </location>
</feature>
<keyword evidence="1" id="KW-0472">Membrane</keyword>
<evidence type="ECO:0000313" key="3">
    <source>
        <dbReference type="Proteomes" id="UP000198942"/>
    </source>
</evidence>
<dbReference type="AlphaFoldDB" id="A0A1H8U0C8"/>
<keyword evidence="1" id="KW-1133">Transmembrane helix</keyword>
<proteinExistence type="predicted"/>
<dbReference type="InterPro" id="IPR007272">
    <property type="entry name" value="Sulf_transp_TsuA/YedE"/>
</dbReference>
<feature type="transmembrane region" description="Helical" evidence="1">
    <location>
        <begin position="77"/>
        <end position="94"/>
    </location>
</feature>
<evidence type="ECO:0000256" key="1">
    <source>
        <dbReference type="SAM" id="Phobius"/>
    </source>
</evidence>
<name>A0A1H8U0C8_9SPHI</name>
<reference evidence="3" key="1">
    <citation type="submission" date="2016-10" db="EMBL/GenBank/DDBJ databases">
        <authorList>
            <person name="Varghese N."/>
            <person name="Submissions S."/>
        </authorList>
    </citation>
    <scope>NUCLEOTIDE SEQUENCE [LARGE SCALE GENOMIC DNA]</scope>
    <source>
        <strain evidence="3">Gh-48</strain>
    </source>
</reference>
<protein>
    <submittedName>
        <fullName evidence="2">Uncharacterized protein</fullName>
    </submittedName>
</protein>
<dbReference type="Pfam" id="PF04143">
    <property type="entry name" value="Sulf_transp"/>
    <property type="match status" value="1"/>
</dbReference>
<dbReference type="RefSeq" id="WP_091220781.1">
    <property type="nucleotide sequence ID" value="NZ_FOCL01000017.1"/>
</dbReference>
<keyword evidence="1" id="KW-0812">Transmembrane</keyword>
<dbReference type="Proteomes" id="UP000198942">
    <property type="component" value="Unassembled WGS sequence"/>
</dbReference>
<evidence type="ECO:0000313" key="2">
    <source>
        <dbReference type="EMBL" id="SEO96506.1"/>
    </source>
</evidence>
<dbReference type="OrthoDB" id="9790409at2"/>
<keyword evidence="3" id="KW-1185">Reference proteome</keyword>
<sequence length="136" mass="14998">MRNIKYLFAGLLFGIVLVKSEVISWFRVQEMFRLQSFHMYGIIGSAIAVGMISVLIIKRFKIKTLSGEPIVIPDKKFNWGNVYGGLIFGLGWAITGACPGPLFAQIGSGFLVTSVTLLSAILGTWVYGLVREKLPQ</sequence>